<protein>
    <submittedName>
        <fullName evidence="1">Uncharacterized protein</fullName>
    </submittedName>
</protein>
<gene>
    <name evidence="1" type="ORF">QFC20_005534</name>
</gene>
<evidence type="ECO:0000313" key="1">
    <source>
        <dbReference type="EMBL" id="KAJ9100122.1"/>
    </source>
</evidence>
<dbReference type="Proteomes" id="UP001230649">
    <property type="component" value="Unassembled WGS sequence"/>
</dbReference>
<accession>A0ACC2VMI3</accession>
<name>A0ACC2VMI3_9TREE</name>
<keyword evidence="2" id="KW-1185">Reference proteome</keyword>
<evidence type="ECO:0000313" key="2">
    <source>
        <dbReference type="Proteomes" id="UP001230649"/>
    </source>
</evidence>
<dbReference type="EMBL" id="JASBWS010000078">
    <property type="protein sequence ID" value="KAJ9100122.1"/>
    <property type="molecule type" value="Genomic_DNA"/>
</dbReference>
<sequence length="506" mass="57332">MTIKVYWPDDLDMAVTEELYGWKLADDWLVVAGTLPSQISLSQAAQEGGLHILPGLYPGNSSAPRQYITYKPPNTDRLRFFALHSANPHPDAQHATPLPGYSASNHLQRLYDQYLAGGDNKHPESHLEGTLVLINTVQRVRRRVDLLGKDVGSAMPPMDDAGTGAIGSGVAQRSATTSVKRLDAFSKLVDTFAQLLKFRSWESLIHVESCAIVKQTMRRTRELRDLPGEWMAIRGKDISLEEKSRRYINFYNTVWLVANDLILGWTISSILREQFPRIQYVVEWTLQQLLTSNIVDGLRWLDDWPVGLKLNTPLSRLFCETYIGMTSFWQRESPTKHANLSLTPTSVIISCLPITPSVIVWSLIYLSIFGASIFISALSDMVSLATLHLRFATRLSGAIYRAEMASLYTLWNLFRGKRWNSLRNRVDSYDYEIDQLFLGTMLFTIALFLLPTIATYYLFFGIIRLSLLYLQGANDTALAFINSFPLFALMLRLKEPSRLPGPWEVV</sequence>
<comment type="caution">
    <text evidence="1">The sequence shown here is derived from an EMBL/GenBank/DDBJ whole genome shotgun (WGS) entry which is preliminary data.</text>
</comment>
<proteinExistence type="predicted"/>
<organism evidence="1 2">
    <name type="scientific">Naganishia adeliensis</name>
    <dbReference type="NCBI Taxonomy" id="92952"/>
    <lineage>
        <taxon>Eukaryota</taxon>
        <taxon>Fungi</taxon>
        <taxon>Dikarya</taxon>
        <taxon>Basidiomycota</taxon>
        <taxon>Agaricomycotina</taxon>
        <taxon>Tremellomycetes</taxon>
        <taxon>Filobasidiales</taxon>
        <taxon>Filobasidiaceae</taxon>
        <taxon>Naganishia</taxon>
    </lineage>
</organism>
<reference evidence="1" key="1">
    <citation type="submission" date="2023-04" db="EMBL/GenBank/DDBJ databases">
        <title>Draft Genome sequencing of Naganishia species isolated from polar environments using Oxford Nanopore Technology.</title>
        <authorList>
            <person name="Leo P."/>
            <person name="Venkateswaran K."/>
        </authorList>
    </citation>
    <scope>NUCLEOTIDE SEQUENCE</scope>
    <source>
        <strain evidence="1">MNA-CCFEE 5262</strain>
    </source>
</reference>